<name>A0ACB6SHY8_9PLEO</name>
<evidence type="ECO:0000313" key="1">
    <source>
        <dbReference type="EMBL" id="KAF2632707.1"/>
    </source>
</evidence>
<protein>
    <submittedName>
        <fullName evidence="1">Uncharacterized protein</fullName>
    </submittedName>
</protein>
<keyword evidence="2" id="KW-1185">Reference proteome</keyword>
<sequence>MSVWVIAIGYFVHILPTKAIIVEPFLAVFGGEYVFQSIIFTLTSALAGAYDQRAPFFSYISSTSCVVSFMSPIIASATMSWNILLPFWINIGLLAFAIPTIVMLPETTKSTLIGSSSLVYKRFNSDDLEEGPLLAKSEGSSSRYANVLLCSFFLATLASSDTKLHVQYISKRYEWMFTQASFILSAKAIINFTLLAIVVPRLIDKSVSTRAVHGSEVRLDYLGAEASILISVISVLCVALVFKFLMQLAALMIYALGSALPVFTMSLVKSQLIALADSDTQDFSIVMLTKTLNSLAIGFGGVGLGLPYFTSAVTHISAAIVVARFDGKGLNPLLLKPQRRLFRQTPWRAIMGAS</sequence>
<organism evidence="1 2">
    <name type="scientific">Macroventuria anomochaeta</name>
    <dbReference type="NCBI Taxonomy" id="301207"/>
    <lineage>
        <taxon>Eukaryota</taxon>
        <taxon>Fungi</taxon>
        <taxon>Dikarya</taxon>
        <taxon>Ascomycota</taxon>
        <taxon>Pezizomycotina</taxon>
        <taxon>Dothideomycetes</taxon>
        <taxon>Pleosporomycetidae</taxon>
        <taxon>Pleosporales</taxon>
        <taxon>Pleosporineae</taxon>
        <taxon>Didymellaceae</taxon>
        <taxon>Macroventuria</taxon>
    </lineage>
</organism>
<evidence type="ECO:0000313" key="2">
    <source>
        <dbReference type="Proteomes" id="UP000799754"/>
    </source>
</evidence>
<dbReference type="EMBL" id="MU006702">
    <property type="protein sequence ID" value="KAF2632707.1"/>
    <property type="molecule type" value="Genomic_DNA"/>
</dbReference>
<dbReference type="Proteomes" id="UP000799754">
    <property type="component" value="Unassembled WGS sequence"/>
</dbReference>
<comment type="caution">
    <text evidence="1">The sequence shown here is derived from an EMBL/GenBank/DDBJ whole genome shotgun (WGS) entry which is preliminary data.</text>
</comment>
<accession>A0ACB6SHY8</accession>
<reference evidence="1" key="1">
    <citation type="journal article" date="2020" name="Stud. Mycol.">
        <title>101 Dothideomycetes genomes: a test case for predicting lifestyles and emergence of pathogens.</title>
        <authorList>
            <person name="Haridas S."/>
            <person name="Albert R."/>
            <person name="Binder M."/>
            <person name="Bloem J."/>
            <person name="Labutti K."/>
            <person name="Salamov A."/>
            <person name="Andreopoulos B."/>
            <person name="Baker S."/>
            <person name="Barry K."/>
            <person name="Bills G."/>
            <person name="Bluhm B."/>
            <person name="Cannon C."/>
            <person name="Castanera R."/>
            <person name="Culley D."/>
            <person name="Daum C."/>
            <person name="Ezra D."/>
            <person name="Gonzalez J."/>
            <person name="Henrissat B."/>
            <person name="Kuo A."/>
            <person name="Liang C."/>
            <person name="Lipzen A."/>
            <person name="Lutzoni F."/>
            <person name="Magnuson J."/>
            <person name="Mondo S."/>
            <person name="Nolan M."/>
            <person name="Ohm R."/>
            <person name="Pangilinan J."/>
            <person name="Park H.-J."/>
            <person name="Ramirez L."/>
            <person name="Alfaro M."/>
            <person name="Sun H."/>
            <person name="Tritt A."/>
            <person name="Yoshinaga Y."/>
            <person name="Zwiers L.-H."/>
            <person name="Turgeon B."/>
            <person name="Goodwin S."/>
            <person name="Spatafora J."/>
            <person name="Crous P."/>
            <person name="Grigoriev I."/>
        </authorList>
    </citation>
    <scope>NUCLEOTIDE SEQUENCE</scope>
    <source>
        <strain evidence="1">CBS 525.71</strain>
    </source>
</reference>
<gene>
    <name evidence="1" type="ORF">BU25DRAFT_417304</name>
</gene>
<proteinExistence type="predicted"/>